<dbReference type="STRING" id="1194090.SAMN05443144_11577"/>
<keyword evidence="10" id="KW-1185">Reference proteome</keyword>
<dbReference type="Gene3D" id="3.90.1150.10">
    <property type="entry name" value="Aspartate Aminotransferase, domain 1"/>
    <property type="match status" value="1"/>
</dbReference>
<dbReference type="GO" id="GO:0016831">
    <property type="term" value="F:carboxy-lyase activity"/>
    <property type="evidence" value="ECO:0007669"/>
    <property type="project" value="UniProtKB-KW"/>
</dbReference>
<evidence type="ECO:0000256" key="5">
    <source>
        <dbReference type="ARBA" id="ARBA00023239"/>
    </source>
</evidence>
<dbReference type="Gene3D" id="3.40.640.10">
    <property type="entry name" value="Type I PLP-dependent aspartate aminotransferase-like (Major domain)"/>
    <property type="match status" value="1"/>
</dbReference>
<accession>A0A1M5FMP7</accession>
<dbReference type="InterPro" id="IPR015421">
    <property type="entry name" value="PyrdxlP-dep_Trfase_major"/>
</dbReference>
<evidence type="ECO:0000313" key="10">
    <source>
        <dbReference type="Proteomes" id="UP000184041"/>
    </source>
</evidence>
<evidence type="ECO:0000256" key="6">
    <source>
        <dbReference type="PIRSR" id="PIRSR602129-50"/>
    </source>
</evidence>
<comment type="similarity">
    <text evidence="2 7">Belongs to the group II decarboxylase family.</text>
</comment>
<dbReference type="AlphaFoldDB" id="A0A1M5FMP7"/>
<dbReference type="Proteomes" id="UP000184041">
    <property type="component" value="Unassembled WGS sequence"/>
</dbReference>
<comment type="cofactor">
    <cofactor evidence="1 6 7">
        <name>pyridoxal 5'-phosphate</name>
        <dbReference type="ChEBI" id="CHEBI:597326"/>
    </cofactor>
</comment>
<proteinExistence type="inferred from homology"/>
<feature type="coiled-coil region" evidence="8">
    <location>
        <begin position="49"/>
        <end position="83"/>
    </location>
</feature>
<dbReference type="Pfam" id="PF00282">
    <property type="entry name" value="Pyridoxal_deC"/>
    <property type="match status" value="1"/>
</dbReference>
<evidence type="ECO:0000256" key="3">
    <source>
        <dbReference type="ARBA" id="ARBA00022793"/>
    </source>
</evidence>
<dbReference type="GO" id="GO:0030170">
    <property type="term" value="F:pyridoxal phosphate binding"/>
    <property type="evidence" value="ECO:0007669"/>
    <property type="project" value="InterPro"/>
</dbReference>
<dbReference type="InterPro" id="IPR010977">
    <property type="entry name" value="Aromatic_deC"/>
</dbReference>
<keyword evidence="4 6" id="KW-0663">Pyridoxal phosphate</keyword>
<evidence type="ECO:0000256" key="1">
    <source>
        <dbReference type="ARBA" id="ARBA00001933"/>
    </source>
</evidence>
<dbReference type="InterPro" id="IPR015424">
    <property type="entry name" value="PyrdxlP-dep_Trfase"/>
</dbReference>
<organism evidence="9 10">
    <name type="scientific">Fodinibius roseus</name>
    <dbReference type="NCBI Taxonomy" id="1194090"/>
    <lineage>
        <taxon>Bacteria</taxon>
        <taxon>Pseudomonadati</taxon>
        <taxon>Balneolota</taxon>
        <taxon>Balneolia</taxon>
        <taxon>Balneolales</taxon>
        <taxon>Balneolaceae</taxon>
        <taxon>Fodinibius</taxon>
    </lineage>
</organism>
<keyword evidence="3" id="KW-0210">Decarboxylase</keyword>
<dbReference type="InterPro" id="IPR002129">
    <property type="entry name" value="PyrdxlP-dep_de-COase"/>
</dbReference>
<gene>
    <name evidence="9" type="ORF">SAMN05443144_11577</name>
</gene>
<dbReference type="GO" id="GO:0019752">
    <property type="term" value="P:carboxylic acid metabolic process"/>
    <property type="evidence" value="ECO:0007669"/>
    <property type="project" value="InterPro"/>
</dbReference>
<dbReference type="InterPro" id="IPR015422">
    <property type="entry name" value="PyrdxlP-dep_Trfase_small"/>
</dbReference>
<protein>
    <submittedName>
        <fullName evidence="9">Glutamate or tyrosine decarboxylase</fullName>
    </submittedName>
</protein>
<sequence length="540" mass="60972">MLSLFHFYKLLRYCPSRELALRSDGLSHLSDGKASHSIIFSKLLYKTQHVEVKYLLNDMKTQIKELERRARKLELDAGDRTELIDKAKAYSERFLEDLPEKPAHVEAENRGRGVYKLLFGEDPRPFPQLLELLDSEVDRPGLNPASGRHAGYIPGGGVYPSAVADFLAAVTNRYAGMFFTSPGAVRIENMCIRWMCNLVGYPGDAAGNLTSGGSIANLIGMVAARDDSGIRSRDFERAVIYTTHQVHHCVIKAIKFAGLREATIREIEMDDRYRMNARSLREHIEADKREGRIPLMVFASAGTTDLGAVDPLDDIADIARKHALWFHVDAAYGGFFLLTDHGREVMRGISRSDSVTIDPHKGLFLPYGLGAVLVKEGEKLYASQHMSANYLQDTLKATEEYSPADLSPELSKHFRGLRMWLPLQLLGIAPFRAALEEKLLLTRYCYKELRKIAGIEVGPEPELSILFFRYIPDSGDPNDFNKKLVDYIHRDGRIFLSSTHIDETIYVRMALLNFRTHLEEVELMLDIIREAICHVKKASS</sequence>
<name>A0A1M5FMP7_9BACT</name>
<dbReference type="PANTHER" id="PTHR11999">
    <property type="entry name" value="GROUP II PYRIDOXAL-5-PHOSPHATE DECARBOXYLASE"/>
    <property type="match status" value="1"/>
</dbReference>
<evidence type="ECO:0000256" key="4">
    <source>
        <dbReference type="ARBA" id="ARBA00022898"/>
    </source>
</evidence>
<evidence type="ECO:0000256" key="8">
    <source>
        <dbReference type="SAM" id="Coils"/>
    </source>
</evidence>
<dbReference type="SUPFAM" id="SSF53383">
    <property type="entry name" value="PLP-dependent transferases"/>
    <property type="match status" value="1"/>
</dbReference>
<evidence type="ECO:0000256" key="7">
    <source>
        <dbReference type="RuleBase" id="RU000382"/>
    </source>
</evidence>
<dbReference type="PANTHER" id="PTHR11999:SF70">
    <property type="entry name" value="MIP05841P"/>
    <property type="match status" value="1"/>
</dbReference>
<feature type="modified residue" description="N6-(pyridoxal phosphate)lysine" evidence="6">
    <location>
        <position position="361"/>
    </location>
</feature>
<evidence type="ECO:0000313" key="9">
    <source>
        <dbReference type="EMBL" id="SHF92694.1"/>
    </source>
</evidence>
<keyword evidence="5 7" id="KW-0456">Lyase</keyword>
<evidence type="ECO:0000256" key="2">
    <source>
        <dbReference type="ARBA" id="ARBA00009533"/>
    </source>
</evidence>
<dbReference type="GO" id="GO:0005737">
    <property type="term" value="C:cytoplasm"/>
    <property type="evidence" value="ECO:0007669"/>
    <property type="project" value="TreeGrafter"/>
</dbReference>
<dbReference type="EMBL" id="FQUS01000015">
    <property type="protein sequence ID" value="SHF92694.1"/>
    <property type="molecule type" value="Genomic_DNA"/>
</dbReference>
<keyword evidence="8" id="KW-0175">Coiled coil</keyword>
<reference evidence="9 10" key="1">
    <citation type="submission" date="2016-11" db="EMBL/GenBank/DDBJ databases">
        <authorList>
            <person name="Jaros S."/>
            <person name="Januszkiewicz K."/>
            <person name="Wedrychowicz H."/>
        </authorList>
    </citation>
    <scope>NUCLEOTIDE SEQUENCE [LARGE SCALE GENOMIC DNA]</scope>
    <source>
        <strain evidence="9 10">DSM 21986</strain>
    </source>
</reference>